<gene>
    <name evidence="1" type="ORF">GCM10010873_00190</name>
</gene>
<dbReference type="RefSeq" id="WP_284323283.1">
    <property type="nucleotide sequence ID" value="NZ_BSPP01000001.1"/>
</dbReference>
<reference evidence="1 2" key="1">
    <citation type="journal article" date="2014" name="Int. J. Syst. Evol. Microbiol.">
        <title>Complete genome sequence of Corynebacterium casei LMG S-19264T (=DSM 44701T), isolated from a smear-ripened cheese.</title>
        <authorList>
            <consortium name="US DOE Joint Genome Institute (JGI-PGF)"/>
            <person name="Walter F."/>
            <person name="Albersmeier A."/>
            <person name="Kalinowski J."/>
            <person name="Ruckert C."/>
        </authorList>
    </citation>
    <scope>NUCLEOTIDE SEQUENCE [LARGE SCALE GENOMIC DNA]</scope>
    <source>
        <strain evidence="1 2">NBRC 111766</strain>
    </source>
</reference>
<dbReference type="AlphaFoldDB" id="A0AA37U2D3"/>
<proteinExistence type="predicted"/>
<evidence type="ECO:0000313" key="1">
    <source>
        <dbReference type="EMBL" id="GLS85046.1"/>
    </source>
</evidence>
<dbReference type="EMBL" id="BSPP01000001">
    <property type="protein sequence ID" value="GLS85046.1"/>
    <property type="molecule type" value="Genomic_DNA"/>
</dbReference>
<sequence>MARLTNCQQVMQQMMMPIVFIPLHSAEMLARQGRLCAGVGFASLWFDGTGDHGMLTAQTVQR</sequence>
<keyword evidence="2" id="KW-1185">Reference proteome</keyword>
<accession>A0AA37U2D3</accession>
<comment type="caution">
    <text evidence="1">The sequence shown here is derived from an EMBL/GenBank/DDBJ whole genome shotgun (WGS) entry which is preliminary data.</text>
</comment>
<protein>
    <submittedName>
        <fullName evidence="1">Uncharacterized protein</fullName>
    </submittedName>
</protein>
<dbReference type="Proteomes" id="UP001157355">
    <property type="component" value="Unassembled WGS sequence"/>
</dbReference>
<organism evidence="1 2">
    <name type="scientific">Cypionkella aquatica</name>
    <dbReference type="NCBI Taxonomy" id="1756042"/>
    <lineage>
        <taxon>Bacteria</taxon>
        <taxon>Pseudomonadati</taxon>
        <taxon>Pseudomonadota</taxon>
        <taxon>Alphaproteobacteria</taxon>
        <taxon>Rhodobacterales</taxon>
        <taxon>Paracoccaceae</taxon>
        <taxon>Cypionkella</taxon>
    </lineage>
</organism>
<evidence type="ECO:0000313" key="2">
    <source>
        <dbReference type="Proteomes" id="UP001157355"/>
    </source>
</evidence>
<name>A0AA37U2D3_9RHOB</name>